<organism evidence="13">
    <name type="scientific">Strongyloides stercoralis</name>
    <name type="common">Threadworm</name>
    <dbReference type="NCBI Taxonomy" id="6248"/>
    <lineage>
        <taxon>Eukaryota</taxon>
        <taxon>Metazoa</taxon>
        <taxon>Ecdysozoa</taxon>
        <taxon>Nematoda</taxon>
        <taxon>Chromadorea</taxon>
        <taxon>Rhabditida</taxon>
        <taxon>Tylenchina</taxon>
        <taxon>Panagrolaimomorpha</taxon>
        <taxon>Strongyloidoidea</taxon>
        <taxon>Strongyloididae</taxon>
        <taxon>Strongyloides</taxon>
    </lineage>
</organism>
<dbReference type="UniPathway" id="UPA00253">
    <property type="reaction ID" value="UER00334"/>
</dbReference>
<evidence type="ECO:0000256" key="3">
    <source>
        <dbReference type="ARBA" id="ARBA00012743"/>
    </source>
</evidence>
<evidence type="ECO:0000256" key="7">
    <source>
        <dbReference type="ARBA" id="ARBA00022840"/>
    </source>
</evidence>
<keyword evidence="12" id="KW-1185">Reference proteome</keyword>
<name>A0A0K0DY40_STRER</name>
<dbReference type="GO" id="GO:0005737">
    <property type="term" value="C:cytoplasm"/>
    <property type="evidence" value="ECO:0007669"/>
    <property type="project" value="InterPro"/>
</dbReference>
<dbReference type="FunFam" id="3.40.50.620:FF:000036">
    <property type="entry name" value="Glutamine-dependent NAD(+) synthetase"/>
    <property type="match status" value="1"/>
</dbReference>
<dbReference type="GO" id="GO:0005524">
    <property type="term" value="F:ATP binding"/>
    <property type="evidence" value="ECO:0007669"/>
    <property type="project" value="UniProtKB-UniRule"/>
</dbReference>
<dbReference type="SUPFAM" id="SSF56317">
    <property type="entry name" value="Carbon-nitrogen hydrolase"/>
    <property type="match status" value="1"/>
</dbReference>
<dbReference type="PANTHER" id="PTHR23090">
    <property type="entry name" value="NH 3 /GLUTAMINE-DEPENDENT NAD + SYNTHETASE"/>
    <property type="match status" value="1"/>
</dbReference>
<dbReference type="PROSITE" id="PS50263">
    <property type="entry name" value="CN_HYDROLASE"/>
    <property type="match status" value="1"/>
</dbReference>
<dbReference type="GO" id="GO:0003952">
    <property type="term" value="F:NAD+ synthase (glutamine-hydrolyzing) activity"/>
    <property type="evidence" value="ECO:0007669"/>
    <property type="project" value="UniProtKB-UniRule"/>
</dbReference>
<evidence type="ECO:0000256" key="4">
    <source>
        <dbReference type="ARBA" id="ARBA00017309"/>
    </source>
</evidence>
<evidence type="ECO:0000256" key="10">
    <source>
        <dbReference type="PIRNR" id="PIRNR006630"/>
    </source>
</evidence>
<dbReference type="Pfam" id="PF00795">
    <property type="entry name" value="CN_hydrolase"/>
    <property type="match status" value="1"/>
</dbReference>
<dbReference type="Gene3D" id="3.60.110.10">
    <property type="entry name" value="Carbon-nitrogen hydrolase"/>
    <property type="match status" value="1"/>
</dbReference>
<keyword evidence="7 10" id="KW-0067">ATP-binding</keyword>
<evidence type="ECO:0000256" key="2">
    <source>
        <dbReference type="ARBA" id="ARBA00007145"/>
    </source>
</evidence>
<dbReference type="AlphaFoldDB" id="A0A0K0DY40"/>
<feature type="domain" description="CN hydrolase" evidence="11">
    <location>
        <begin position="6"/>
        <end position="277"/>
    </location>
</feature>
<dbReference type="CDD" id="cd00553">
    <property type="entry name" value="NAD_synthase"/>
    <property type="match status" value="1"/>
</dbReference>
<dbReference type="InterPro" id="IPR014445">
    <property type="entry name" value="Gln-dep_NAD_synthase"/>
</dbReference>
<dbReference type="NCBIfam" id="TIGR00552">
    <property type="entry name" value="nadE"/>
    <property type="match status" value="1"/>
</dbReference>
<evidence type="ECO:0000313" key="12">
    <source>
        <dbReference type="Proteomes" id="UP000035681"/>
    </source>
</evidence>
<dbReference type="STRING" id="6248.A0A0K0DY40"/>
<evidence type="ECO:0000256" key="6">
    <source>
        <dbReference type="ARBA" id="ARBA00022741"/>
    </source>
</evidence>
<comment type="pathway">
    <text evidence="1 10">Cofactor biosynthesis; NAD(+) biosynthesis; NAD(+) from deamido-NAD(+) (L-Gln route): step 1/1.</text>
</comment>
<comment type="catalytic activity">
    <reaction evidence="10">
        <text>deamido-NAD(+) + L-glutamine + ATP + H2O = L-glutamate + AMP + diphosphate + NAD(+) + H(+)</text>
        <dbReference type="Rhea" id="RHEA:24384"/>
        <dbReference type="ChEBI" id="CHEBI:15377"/>
        <dbReference type="ChEBI" id="CHEBI:15378"/>
        <dbReference type="ChEBI" id="CHEBI:29985"/>
        <dbReference type="ChEBI" id="CHEBI:30616"/>
        <dbReference type="ChEBI" id="CHEBI:33019"/>
        <dbReference type="ChEBI" id="CHEBI:57540"/>
        <dbReference type="ChEBI" id="CHEBI:58359"/>
        <dbReference type="ChEBI" id="CHEBI:58437"/>
        <dbReference type="ChEBI" id="CHEBI:456215"/>
        <dbReference type="EC" id="6.3.5.1"/>
    </reaction>
</comment>
<reference evidence="13" key="1">
    <citation type="submission" date="2015-08" db="UniProtKB">
        <authorList>
            <consortium name="WormBaseParasite"/>
        </authorList>
    </citation>
    <scope>IDENTIFICATION</scope>
</reference>
<dbReference type="CDD" id="cd07570">
    <property type="entry name" value="GAT_Gln-NAD-synth"/>
    <property type="match status" value="1"/>
</dbReference>
<evidence type="ECO:0000256" key="8">
    <source>
        <dbReference type="ARBA" id="ARBA00023027"/>
    </source>
</evidence>
<dbReference type="InterPro" id="IPR003694">
    <property type="entry name" value="NAD_synthase"/>
</dbReference>
<dbReference type="GO" id="GO:0009435">
    <property type="term" value="P:NAD+ biosynthetic process"/>
    <property type="evidence" value="ECO:0007669"/>
    <property type="project" value="UniProtKB-UniRule"/>
</dbReference>
<keyword evidence="5 10" id="KW-0436">Ligase</keyword>
<dbReference type="PANTHER" id="PTHR23090:SF9">
    <property type="entry name" value="GLUTAMINE-DEPENDENT NAD(+) SYNTHETASE"/>
    <property type="match status" value="1"/>
</dbReference>
<evidence type="ECO:0000256" key="5">
    <source>
        <dbReference type="ARBA" id="ARBA00022598"/>
    </source>
</evidence>
<dbReference type="SUPFAM" id="SSF52402">
    <property type="entry name" value="Adenine nucleotide alpha hydrolases-like"/>
    <property type="match status" value="1"/>
</dbReference>
<dbReference type="EC" id="6.3.5.1" evidence="3 10"/>
<evidence type="ECO:0000313" key="13">
    <source>
        <dbReference type="WBParaSite" id="SSTP_0000215400.1"/>
    </source>
</evidence>
<dbReference type="WBParaSite" id="TCONS_00009074.p1">
    <property type="protein sequence ID" value="TCONS_00009074.p1"/>
    <property type="gene ID" value="XLOC_006922"/>
</dbReference>
<dbReference type="Proteomes" id="UP000035681">
    <property type="component" value="Unplaced"/>
</dbReference>
<dbReference type="InterPro" id="IPR014729">
    <property type="entry name" value="Rossmann-like_a/b/a_fold"/>
</dbReference>
<comment type="similarity">
    <text evidence="2 10">In the C-terminal section; belongs to the NAD synthetase family.</text>
</comment>
<evidence type="ECO:0000256" key="1">
    <source>
        <dbReference type="ARBA" id="ARBA00005188"/>
    </source>
</evidence>
<protein>
    <recommendedName>
        <fullName evidence="4 10">Glutamine-dependent NAD(+) synthetase</fullName>
        <ecNumber evidence="3 10">6.3.5.1</ecNumber>
    </recommendedName>
    <alternativeName>
        <fullName evidence="9 10">NAD(+) synthase [glutamine-hydrolyzing]</fullName>
    </alternativeName>
</protein>
<dbReference type="PIRSF" id="PIRSF006630">
    <property type="entry name" value="NADS_GAT"/>
    <property type="match status" value="1"/>
</dbReference>
<keyword evidence="8 10" id="KW-0520">NAD</keyword>
<dbReference type="InterPro" id="IPR003010">
    <property type="entry name" value="C-N_Hydrolase"/>
</dbReference>
<sequence length="698" mass="79689">MFAKNIHVSVCTLNNWSLDFDGNVKRIIQSCREVYEKGAKIRVGPELEITGYSCLDHFNEIDTETFAWDSLKKIVEASINMRSLLIITSMPIRYKLSLYNCAIAVNNGKIIFIRPKQSLCDDGVYREGRYFDTWKKIGEYILFEIPFEYNFNQTNVPFGDGILKSEDNVTVGFEICEELWTCQSPHKTLTLENVDIICNPSASHHVLSKSSHRLNQLLLGTTSKLGGIYLYSNFRGCDGERVFFDGMSSIAQNGKLFCQIDQFLIEDVEVGDAIIDLEDTRNYRQRISSNRNASSYYTSNNYINLPLKLLDTSEKELSEPIEPKILTEMEELSLGPPTYLWHYLRRSKQVGYFVPLSGGMDSATVATMVRLMCEHVVDCRKKYVEKYGPNKSDPSHFYLNELVNCTGKELCEKILFTCYMGSENSSNFTKECALSLAKDLGSKHFSILIDTVVSACLNVFNTVYNFIPSFKNSDMRETMALQNIQARVRMILAYLFAQLTLVGEKKSGNLLVLASANVDESLIGYLTKYDCSSADFNPIGSLCKSHLRLLLNFVISKYHFNSLTKIVNSPPSAELKPLNEGEICQTDEDEIGLTYDELSTIGKLRQPRNMGPYSMFLKLSQLWSKKMTQEEIANKVKLFYRKYAINRHKSTVLTPSYHVTTYSNDDHRNDHRPFLYPDFKVQFDKIDAVVKEKNEGKI</sequence>
<keyword evidence="6 10" id="KW-0547">Nucleotide-binding</keyword>
<dbReference type="InterPro" id="IPR022310">
    <property type="entry name" value="NAD/GMP_synthase"/>
</dbReference>
<dbReference type="GO" id="GO:0004359">
    <property type="term" value="F:glutaminase activity"/>
    <property type="evidence" value="ECO:0007669"/>
    <property type="project" value="InterPro"/>
</dbReference>
<accession>A0A0K0DY40</accession>
<dbReference type="InterPro" id="IPR036526">
    <property type="entry name" value="C-N_Hydrolase_sf"/>
</dbReference>
<evidence type="ECO:0000256" key="9">
    <source>
        <dbReference type="ARBA" id="ARBA00030681"/>
    </source>
</evidence>
<dbReference type="WBParaSite" id="SSTP_0000215400.1">
    <property type="protein sequence ID" value="SSTP_0000215400.1"/>
    <property type="gene ID" value="SSTP_0000215400"/>
</dbReference>
<dbReference type="HAMAP" id="MF_02090">
    <property type="entry name" value="NadE_glutamine_dep"/>
    <property type="match status" value="1"/>
</dbReference>
<dbReference type="Pfam" id="PF02540">
    <property type="entry name" value="NAD_synthase"/>
    <property type="match status" value="1"/>
</dbReference>
<dbReference type="Gene3D" id="3.40.50.620">
    <property type="entry name" value="HUPs"/>
    <property type="match status" value="1"/>
</dbReference>
<evidence type="ECO:0000259" key="11">
    <source>
        <dbReference type="PROSITE" id="PS50263"/>
    </source>
</evidence>
<proteinExistence type="inferred from homology"/>